<evidence type="ECO:0000313" key="2">
    <source>
        <dbReference type="Proteomes" id="UP000005561"/>
    </source>
</evidence>
<gene>
    <name evidence="1" type="ORF">BRYFOR_06899</name>
</gene>
<protein>
    <submittedName>
        <fullName evidence="1">Uncharacterized protein</fullName>
    </submittedName>
</protein>
<dbReference type="EMBL" id="ACCL02000007">
    <property type="protein sequence ID" value="EET61254.1"/>
    <property type="molecule type" value="Genomic_DNA"/>
</dbReference>
<sequence length="44" mass="5134">MVMIFTVTFHGGSNRIFSLSLEAYNCFSSSCDYLEFFVKFFYIA</sequence>
<dbReference type="AlphaFoldDB" id="C6LE50"/>
<reference evidence="1" key="1">
    <citation type="submission" date="2009-07" db="EMBL/GenBank/DDBJ databases">
        <authorList>
            <person name="Weinstock G."/>
            <person name="Sodergren E."/>
            <person name="Clifton S."/>
            <person name="Fulton L."/>
            <person name="Fulton B."/>
            <person name="Courtney L."/>
            <person name="Fronick C."/>
            <person name="Harrison M."/>
            <person name="Strong C."/>
            <person name="Farmer C."/>
            <person name="Delahaunty K."/>
            <person name="Markovic C."/>
            <person name="Hall O."/>
            <person name="Minx P."/>
            <person name="Tomlinson C."/>
            <person name="Mitreva M."/>
            <person name="Nelson J."/>
            <person name="Hou S."/>
            <person name="Wollam A."/>
            <person name="Pepin K.H."/>
            <person name="Johnson M."/>
            <person name="Bhonagiri V."/>
            <person name="Nash W.E."/>
            <person name="Warren W."/>
            <person name="Chinwalla A."/>
            <person name="Mardis E.R."/>
            <person name="Wilson R.K."/>
        </authorList>
    </citation>
    <scope>NUCLEOTIDE SEQUENCE [LARGE SCALE GENOMIC DNA]</scope>
    <source>
        <strain evidence="1">DSM 14469</strain>
    </source>
</reference>
<keyword evidence="2" id="KW-1185">Reference proteome</keyword>
<organism evidence="1 2">
    <name type="scientific">Marvinbryantia formatexigens DSM 14469</name>
    <dbReference type="NCBI Taxonomy" id="478749"/>
    <lineage>
        <taxon>Bacteria</taxon>
        <taxon>Bacillati</taxon>
        <taxon>Bacillota</taxon>
        <taxon>Clostridia</taxon>
        <taxon>Lachnospirales</taxon>
        <taxon>Lachnospiraceae</taxon>
        <taxon>Marvinbryantia</taxon>
    </lineage>
</organism>
<evidence type="ECO:0000313" key="1">
    <source>
        <dbReference type="EMBL" id="EET61254.1"/>
    </source>
</evidence>
<name>C6LE50_9FIRM</name>
<proteinExistence type="predicted"/>
<accession>C6LE50</accession>
<dbReference type="Proteomes" id="UP000005561">
    <property type="component" value="Unassembled WGS sequence"/>
</dbReference>
<comment type="caution">
    <text evidence="1">The sequence shown here is derived from an EMBL/GenBank/DDBJ whole genome shotgun (WGS) entry which is preliminary data.</text>
</comment>